<dbReference type="InterPro" id="IPR036397">
    <property type="entry name" value="RNaseH_sf"/>
</dbReference>
<accession>A0A9W6X0C2</accession>
<proteinExistence type="predicted"/>
<feature type="domain" description="RNase H type-1" evidence="1">
    <location>
        <begin position="164"/>
        <end position="265"/>
    </location>
</feature>
<dbReference type="AlphaFoldDB" id="A0A9W6X0C2"/>
<comment type="caution">
    <text evidence="2">The sequence shown here is derived from an EMBL/GenBank/DDBJ whole genome shotgun (WGS) entry which is preliminary data.</text>
</comment>
<dbReference type="InterPro" id="IPR012337">
    <property type="entry name" value="RNaseH-like_sf"/>
</dbReference>
<gene>
    <name evidence="2" type="ORF">Plil01_001000400</name>
</gene>
<dbReference type="GO" id="GO:0003676">
    <property type="term" value="F:nucleic acid binding"/>
    <property type="evidence" value="ECO:0007669"/>
    <property type="project" value="InterPro"/>
</dbReference>
<protein>
    <submittedName>
        <fullName evidence="2">Unnamed protein product</fullName>
    </submittedName>
</protein>
<dbReference type="SUPFAM" id="SSF53098">
    <property type="entry name" value="Ribonuclease H-like"/>
    <property type="match status" value="1"/>
</dbReference>
<dbReference type="EMBL" id="BSXW01000515">
    <property type="protein sequence ID" value="GMF24421.1"/>
    <property type="molecule type" value="Genomic_DNA"/>
</dbReference>
<dbReference type="PROSITE" id="PS50879">
    <property type="entry name" value="RNASE_H_1"/>
    <property type="match status" value="1"/>
</dbReference>
<dbReference type="OrthoDB" id="10590547at2759"/>
<dbReference type="Gene3D" id="3.30.420.10">
    <property type="entry name" value="Ribonuclease H-like superfamily/Ribonuclease H"/>
    <property type="match status" value="1"/>
</dbReference>
<evidence type="ECO:0000313" key="2">
    <source>
        <dbReference type="EMBL" id="GMF24421.1"/>
    </source>
</evidence>
<sequence>MPRARTRFGRVRTRRNSGACGFVNGNFVAPIAKAAICEQEVKAIFACTLQAIPNWLASWENQQEDDCWDFIFDVANDMWALGRAVTMSYIWRWHVEQAYLDGRPKATVHEAVLRWKEAVLNAWYRYNLGHFPLTMRTAAADRVANYIMIKWNAFITTHPTSDSFEPIRVGFFDGGSRGNPGPGGSGSVVVEMTGTAQPPEVVWAAATLGSRSTTNNVVEFVGLHSLLKRAAEMHWKNLHVVGDSQMVVGLMRRRKAPKSKKMRLR</sequence>
<organism evidence="2 3">
    <name type="scientific">Phytophthora lilii</name>
    <dbReference type="NCBI Taxonomy" id="2077276"/>
    <lineage>
        <taxon>Eukaryota</taxon>
        <taxon>Sar</taxon>
        <taxon>Stramenopiles</taxon>
        <taxon>Oomycota</taxon>
        <taxon>Peronosporomycetes</taxon>
        <taxon>Peronosporales</taxon>
        <taxon>Peronosporaceae</taxon>
        <taxon>Phytophthora</taxon>
    </lineage>
</organism>
<reference evidence="2" key="1">
    <citation type="submission" date="2023-04" db="EMBL/GenBank/DDBJ databases">
        <title>Phytophthora lilii NBRC 32176.</title>
        <authorList>
            <person name="Ichikawa N."/>
            <person name="Sato H."/>
            <person name="Tonouchi N."/>
        </authorList>
    </citation>
    <scope>NUCLEOTIDE SEQUENCE</scope>
    <source>
        <strain evidence="2">NBRC 32176</strain>
    </source>
</reference>
<evidence type="ECO:0000313" key="3">
    <source>
        <dbReference type="Proteomes" id="UP001165083"/>
    </source>
</evidence>
<dbReference type="GO" id="GO:0004523">
    <property type="term" value="F:RNA-DNA hybrid ribonuclease activity"/>
    <property type="evidence" value="ECO:0007669"/>
    <property type="project" value="InterPro"/>
</dbReference>
<keyword evidence="3" id="KW-1185">Reference proteome</keyword>
<dbReference type="InterPro" id="IPR002156">
    <property type="entry name" value="RNaseH_domain"/>
</dbReference>
<name>A0A9W6X0C2_9STRA</name>
<dbReference type="Pfam" id="PF13456">
    <property type="entry name" value="RVT_3"/>
    <property type="match status" value="1"/>
</dbReference>
<evidence type="ECO:0000259" key="1">
    <source>
        <dbReference type="PROSITE" id="PS50879"/>
    </source>
</evidence>
<dbReference type="Proteomes" id="UP001165083">
    <property type="component" value="Unassembled WGS sequence"/>
</dbReference>